<feature type="transmembrane region" description="Helical" evidence="2">
    <location>
        <begin position="54"/>
        <end position="75"/>
    </location>
</feature>
<keyword evidence="4" id="KW-1185">Reference proteome</keyword>
<dbReference type="OrthoDB" id="5186135at2"/>
<dbReference type="AlphaFoldDB" id="A0A3S2YZA0"/>
<dbReference type="EMBL" id="RZYA01000009">
    <property type="protein sequence ID" value="RVU22788.1"/>
    <property type="molecule type" value="Genomic_DNA"/>
</dbReference>
<sequence length="128" mass="14433">MSATAEPAPRREVVTGEPRAARRLPGHPTQWEIDEQTTLGAAYVRSLMRSQLRAGLTAFAVLALPVVTLPLFFEALHNPTVVWIVLGFGCYPVLVLIAWWYVRTAERNERDFARLVRGRAVRDRHGAR</sequence>
<gene>
    <name evidence="3" type="ORF">EOT10_20130</name>
</gene>
<keyword evidence="2" id="KW-0812">Transmembrane</keyword>
<dbReference type="RefSeq" id="WP_127829634.1">
    <property type="nucleotide sequence ID" value="NZ_RZYA01000009.1"/>
</dbReference>
<name>A0A3S2YZA0_9ACTN</name>
<keyword evidence="2" id="KW-0472">Membrane</keyword>
<comment type="caution">
    <text evidence="3">The sequence shown here is derived from an EMBL/GenBank/DDBJ whole genome shotgun (WGS) entry which is preliminary data.</text>
</comment>
<feature type="transmembrane region" description="Helical" evidence="2">
    <location>
        <begin position="81"/>
        <end position="102"/>
    </location>
</feature>
<protein>
    <recommendedName>
        <fullName evidence="5">DUF485 domain-containing protein</fullName>
    </recommendedName>
</protein>
<proteinExistence type="predicted"/>
<evidence type="ECO:0008006" key="5">
    <source>
        <dbReference type="Google" id="ProtNLM"/>
    </source>
</evidence>
<evidence type="ECO:0000256" key="1">
    <source>
        <dbReference type="SAM" id="MobiDB-lite"/>
    </source>
</evidence>
<evidence type="ECO:0000313" key="3">
    <source>
        <dbReference type="EMBL" id="RVU22788.1"/>
    </source>
</evidence>
<accession>A0A3S2YZA0</accession>
<keyword evidence="2" id="KW-1133">Transmembrane helix</keyword>
<organism evidence="3 4">
    <name type="scientific">Streptomyces antnestii</name>
    <dbReference type="NCBI Taxonomy" id="2494256"/>
    <lineage>
        <taxon>Bacteria</taxon>
        <taxon>Bacillati</taxon>
        <taxon>Actinomycetota</taxon>
        <taxon>Actinomycetes</taxon>
        <taxon>Kitasatosporales</taxon>
        <taxon>Streptomycetaceae</taxon>
        <taxon>Streptomyces</taxon>
    </lineage>
</organism>
<reference evidence="3 4" key="1">
    <citation type="submission" date="2019-01" db="EMBL/GenBank/DDBJ databases">
        <title>Genome sequences of Streptomyces and Rhizobium isolates collected from root and soil.</title>
        <authorList>
            <person name="Chhettri S."/>
            <person name="Sevigny J.L."/>
            <person name="Sen A."/>
            <person name="Ennis N."/>
            <person name="Tisa L."/>
        </authorList>
    </citation>
    <scope>NUCLEOTIDE SEQUENCE [LARGE SCALE GENOMIC DNA]</scope>
    <source>
        <strain evidence="3 4">San01</strain>
    </source>
</reference>
<evidence type="ECO:0000313" key="4">
    <source>
        <dbReference type="Proteomes" id="UP000283128"/>
    </source>
</evidence>
<evidence type="ECO:0000256" key="2">
    <source>
        <dbReference type="SAM" id="Phobius"/>
    </source>
</evidence>
<dbReference type="Proteomes" id="UP000283128">
    <property type="component" value="Unassembled WGS sequence"/>
</dbReference>
<feature type="region of interest" description="Disordered" evidence="1">
    <location>
        <begin position="1"/>
        <end position="27"/>
    </location>
</feature>